<sequence>HLQHERPYLFTFLYCPGLDATNNLAERVMRLLVVLRKNWGGNRTENGARAQAVLTSILCTARQQDQDAFALLTDLLRSPQGKLLDLVPQATAARESGSAARRAEKLPAGRAAATEMQLPAGAQIPVWPEGLPAVATAPIFSSA</sequence>
<feature type="domain" description="Transposase IS66 central" evidence="1">
    <location>
        <begin position="3"/>
        <end position="49"/>
    </location>
</feature>
<dbReference type="PANTHER" id="PTHR33678:SF1">
    <property type="entry name" value="BLL1576 PROTEIN"/>
    <property type="match status" value="1"/>
</dbReference>
<dbReference type="InterPro" id="IPR052344">
    <property type="entry name" value="Transposase-related"/>
</dbReference>
<comment type="caution">
    <text evidence="2">The sequence shown here is derived from an EMBL/GenBank/DDBJ whole genome shotgun (WGS) entry which is preliminary data.</text>
</comment>
<evidence type="ECO:0000259" key="1">
    <source>
        <dbReference type="Pfam" id="PF03050"/>
    </source>
</evidence>
<protein>
    <submittedName>
        <fullName evidence="2">Transposase</fullName>
    </submittedName>
</protein>
<keyword evidence="3" id="KW-1185">Reference proteome</keyword>
<name>A0A7V8NPE3_9BACT</name>
<dbReference type="InterPro" id="IPR004291">
    <property type="entry name" value="Transposase_IS66_central"/>
</dbReference>
<dbReference type="Pfam" id="PF03050">
    <property type="entry name" value="DDE_Tnp_IS66"/>
    <property type="match status" value="1"/>
</dbReference>
<evidence type="ECO:0000313" key="2">
    <source>
        <dbReference type="EMBL" id="MBA0085087.1"/>
    </source>
</evidence>
<accession>A0A7V8NPE3</accession>
<dbReference type="EMBL" id="JACDQQ010000856">
    <property type="protein sequence ID" value="MBA0085087.1"/>
    <property type="molecule type" value="Genomic_DNA"/>
</dbReference>
<feature type="non-terminal residue" evidence="2">
    <location>
        <position position="1"/>
    </location>
</feature>
<dbReference type="Proteomes" id="UP000567293">
    <property type="component" value="Unassembled WGS sequence"/>
</dbReference>
<organism evidence="2 3">
    <name type="scientific">Candidatus Acidiferrum panamense</name>
    <dbReference type="NCBI Taxonomy" id="2741543"/>
    <lineage>
        <taxon>Bacteria</taxon>
        <taxon>Pseudomonadati</taxon>
        <taxon>Acidobacteriota</taxon>
        <taxon>Terriglobia</taxon>
        <taxon>Candidatus Acidiferrales</taxon>
        <taxon>Candidatus Acidiferrum</taxon>
    </lineage>
</organism>
<proteinExistence type="predicted"/>
<reference evidence="2" key="1">
    <citation type="submission" date="2020-06" db="EMBL/GenBank/DDBJ databases">
        <title>Legume-microbial interactions unlock mineral nutrients during tropical forest succession.</title>
        <authorList>
            <person name="Epihov D.Z."/>
        </authorList>
    </citation>
    <scope>NUCLEOTIDE SEQUENCE [LARGE SCALE GENOMIC DNA]</scope>
    <source>
        <strain evidence="2">Pan2503</strain>
    </source>
</reference>
<dbReference type="PANTHER" id="PTHR33678">
    <property type="entry name" value="BLL1576 PROTEIN"/>
    <property type="match status" value="1"/>
</dbReference>
<dbReference type="AlphaFoldDB" id="A0A7V8NPE3"/>
<evidence type="ECO:0000313" key="3">
    <source>
        <dbReference type="Proteomes" id="UP000567293"/>
    </source>
</evidence>
<gene>
    <name evidence="2" type="ORF">HRJ53_08830</name>
</gene>